<dbReference type="Proteomes" id="UP000198287">
    <property type="component" value="Unassembled WGS sequence"/>
</dbReference>
<evidence type="ECO:0000313" key="4">
    <source>
        <dbReference type="Proteomes" id="UP000198287"/>
    </source>
</evidence>
<accession>A0A226D1W5</accession>
<dbReference type="PANTHER" id="PTHR34153">
    <property type="entry name" value="SI:CH211-262H13.3-RELATED-RELATED"/>
    <property type="match status" value="1"/>
</dbReference>
<proteinExistence type="predicted"/>
<comment type="caution">
    <text evidence="3">The sequence shown here is derived from an EMBL/GenBank/DDBJ whole genome shotgun (WGS) entry which is preliminary data.</text>
</comment>
<dbReference type="PANTHER" id="PTHR34153:SF2">
    <property type="entry name" value="SI:CH211-262H13.3-RELATED"/>
    <property type="match status" value="1"/>
</dbReference>
<sequence>MEFAIVNFTITNSVAVIPINWILNSQTWWPPYKNNNRITTAVMKKEDVNPANWNLHPMHSYDKARADLKRSEETSNLESESEIPDSRTRQRKGNLLQNCKNREFQDSDSEEGEAVNKNATTRKIPPPPSFDTGIGLLCIAEGSGTLRTPENSPGRNINSSGAAGITAFEDYVVKSLERLHKKSDLQGKLLVQLTKNLLQNPSKSVQQIQTTYKFPLSTMSELDDLEKKIVDPVEQTKLVDDLTWLGGSTPPEAIRLIMEHLFTNELALQFAWEGIRKINPKRPFKQLKIKNVIFDVLKKNPYLKGVTAKDLKVKGASWLQHAPDRIKAEIAKRERSAKSAGVGEGGVNSELQI</sequence>
<evidence type="ECO:0000313" key="3">
    <source>
        <dbReference type="EMBL" id="OXA39209.1"/>
    </source>
</evidence>
<reference evidence="3 4" key="1">
    <citation type="submission" date="2015-12" db="EMBL/GenBank/DDBJ databases">
        <title>The genome of Folsomia candida.</title>
        <authorList>
            <person name="Faddeeva A."/>
            <person name="Derks M.F."/>
            <person name="Anvar Y."/>
            <person name="Smit S."/>
            <person name="Van Straalen N."/>
            <person name="Roelofs D."/>
        </authorList>
    </citation>
    <scope>NUCLEOTIDE SEQUENCE [LARGE SCALE GENOMIC DNA]</scope>
    <source>
        <strain evidence="3 4">VU population</strain>
        <tissue evidence="3">Whole body</tissue>
    </source>
</reference>
<dbReference type="Pfam" id="PF16064">
    <property type="entry name" value="DUF4806"/>
    <property type="match status" value="1"/>
</dbReference>
<evidence type="ECO:0000256" key="1">
    <source>
        <dbReference type="SAM" id="MobiDB-lite"/>
    </source>
</evidence>
<feature type="region of interest" description="Disordered" evidence="1">
    <location>
        <begin position="66"/>
        <end position="130"/>
    </location>
</feature>
<protein>
    <recommendedName>
        <fullName evidence="2">DUF4806 domain-containing protein</fullName>
    </recommendedName>
</protein>
<dbReference type="AlphaFoldDB" id="A0A226D1W5"/>
<dbReference type="InterPro" id="IPR032071">
    <property type="entry name" value="DUF4806"/>
</dbReference>
<dbReference type="OMA" id="VIPINWI"/>
<dbReference type="OrthoDB" id="6780942at2759"/>
<keyword evidence="4" id="KW-1185">Reference proteome</keyword>
<name>A0A226D1W5_FOLCA</name>
<organism evidence="3 4">
    <name type="scientific">Folsomia candida</name>
    <name type="common">Springtail</name>
    <dbReference type="NCBI Taxonomy" id="158441"/>
    <lineage>
        <taxon>Eukaryota</taxon>
        <taxon>Metazoa</taxon>
        <taxon>Ecdysozoa</taxon>
        <taxon>Arthropoda</taxon>
        <taxon>Hexapoda</taxon>
        <taxon>Collembola</taxon>
        <taxon>Entomobryomorpha</taxon>
        <taxon>Isotomoidea</taxon>
        <taxon>Isotomidae</taxon>
        <taxon>Proisotominae</taxon>
        <taxon>Folsomia</taxon>
    </lineage>
</organism>
<evidence type="ECO:0000259" key="2">
    <source>
        <dbReference type="Pfam" id="PF16064"/>
    </source>
</evidence>
<gene>
    <name evidence="3" type="ORF">Fcan01_25990</name>
</gene>
<dbReference type="EMBL" id="LNIX01000040">
    <property type="protein sequence ID" value="OXA39209.1"/>
    <property type="molecule type" value="Genomic_DNA"/>
</dbReference>
<feature type="domain" description="DUF4806" evidence="2">
    <location>
        <begin position="212"/>
        <end position="290"/>
    </location>
</feature>